<proteinExistence type="predicted"/>
<dbReference type="KEGG" id="adin:H7849_03360"/>
<name>A0A7G8BKF8_9BACT</name>
<dbReference type="Proteomes" id="UP000515312">
    <property type="component" value="Chromosome"/>
</dbReference>
<sequence length="208" mass="21128">MKSSIALSFCLLFGLAQSHPSFGQQDASSKAKQAVLAELTSKLDTKSAKAGDAITAKTIADIKMNDGSTLPKGSKLSGKVTQVESKAAGNGTASVSVLFDRLMTKDGQSKPIQGVLVAIAPRPSVSDQIASSGSLPQASTRGVASTAVATGAGLNANEERGENSSMPSGSSVKGVQLDTKLAADGSAVLHSQKDIHLESGMKIEVGLM</sequence>
<gene>
    <name evidence="3" type="ORF">H7849_03360</name>
</gene>
<reference evidence="3 4" key="1">
    <citation type="submission" date="2020-08" db="EMBL/GenBank/DDBJ databases">
        <title>Edaphobacter telluris sp. nov. and Acidobacterium dinghuensis sp. nov., two acidobacteria isolated from forest soil.</title>
        <authorList>
            <person name="Fu J."/>
            <person name="Qiu L."/>
        </authorList>
    </citation>
    <scope>NUCLEOTIDE SEQUENCE [LARGE SCALE GENOMIC DNA]</scope>
    <source>
        <strain evidence="3">4Y35</strain>
    </source>
</reference>
<organism evidence="3 4">
    <name type="scientific">Alloacidobacterium dinghuense</name>
    <dbReference type="NCBI Taxonomy" id="2763107"/>
    <lineage>
        <taxon>Bacteria</taxon>
        <taxon>Pseudomonadati</taxon>
        <taxon>Acidobacteriota</taxon>
        <taxon>Terriglobia</taxon>
        <taxon>Terriglobales</taxon>
        <taxon>Acidobacteriaceae</taxon>
        <taxon>Alloacidobacterium</taxon>
    </lineage>
</organism>
<dbReference type="EMBL" id="CP060394">
    <property type="protein sequence ID" value="QNI33028.1"/>
    <property type="molecule type" value="Genomic_DNA"/>
</dbReference>
<evidence type="ECO:0000256" key="2">
    <source>
        <dbReference type="SAM" id="SignalP"/>
    </source>
</evidence>
<feature type="chain" id="PRO_5028904568" description="DUF5666 domain-containing protein" evidence="2">
    <location>
        <begin position="19"/>
        <end position="208"/>
    </location>
</feature>
<dbReference type="AlphaFoldDB" id="A0A7G8BKF8"/>
<evidence type="ECO:0008006" key="5">
    <source>
        <dbReference type="Google" id="ProtNLM"/>
    </source>
</evidence>
<evidence type="ECO:0000256" key="1">
    <source>
        <dbReference type="SAM" id="MobiDB-lite"/>
    </source>
</evidence>
<dbReference type="RefSeq" id="WP_186744129.1">
    <property type="nucleotide sequence ID" value="NZ_CP060394.1"/>
</dbReference>
<keyword evidence="4" id="KW-1185">Reference proteome</keyword>
<keyword evidence="2" id="KW-0732">Signal</keyword>
<protein>
    <recommendedName>
        <fullName evidence="5">DUF5666 domain-containing protein</fullName>
    </recommendedName>
</protein>
<evidence type="ECO:0000313" key="4">
    <source>
        <dbReference type="Proteomes" id="UP000515312"/>
    </source>
</evidence>
<feature type="compositionally biased region" description="Polar residues" evidence="1">
    <location>
        <begin position="163"/>
        <end position="173"/>
    </location>
</feature>
<feature type="region of interest" description="Disordered" evidence="1">
    <location>
        <begin position="154"/>
        <end position="173"/>
    </location>
</feature>
<feature type="signal peptide" evidence="2">
    <location>
        <begin position="1"/>
        <end position="18"/>
    </location>
</feature>
<evidence type="ECO:0000313" key="3">
    <source>
        <dbReference type="EMBL" id="QNI33028.1"/>
    </source>
</evidence>
<accession>A0A7G8BKF8</accession>